<dbReference type="PANTHER" id="PTHR33908">
    <property type="entry name" value="MANNOSYLTRANSFERASE YKCB-RELATED"/>
    <property type="match status" value="1"/>
</dbReference>
<organism evidence="11 13">
    <name type="scientific">Stigmatella aurantiaca (strain DW4/3-1)</name>
    <dbReference type="NCBI Taxonomy" id="378806"/>
    <lineage>
        <taxon>Bacteria</taxon>
        <taxon>Pseudomonadati</taxon>
        <taxon>Myxococcota</taxon>
        <taxon>Myxococcia</taxon>
        <taxon>Myxococcales</taxon>
        <taxon>Cystobacterineae</taxon>
        <taxon>Archangiaceae</taxon>
        <taxon>Stigmatella</taxon>
    </lineage>
</organism>
<dbReference type="STRING" id="378806.STAUR_5358"/>
<evidence type="ECO:0000256" key="5">
    <source>
        <dbReference type="ARBA" id="ARBA00022692"/>
    </source>
</evidence>
<keyword evidence="8" id="KW-0802">TPR repeat</keyword>
<dbReference type="AlphaFoldDB" id="Q08TL6"/>
<name>Q08TL6_STIAD</name>
<dbReference type="EMBL" id="CP002271">
    <property type="protein sequence ID" value="ADO73129.1"/>
    <property type="molecule type" value="Genomic_DNA"/>
</dbReference>
<gene>
    <name evidence="10" type="ordered locus">STAUR_5358</name>
    <name evidence="11" type="ORF">STIAU_7434</name>
</gene>
<reference evidence="11 13" key="1">
    <citation type="submission" date="2006-04" db="EMBL/GenBank/DDBJ databases">
        <authorList>
            <person name="Nierman W.C."/>
        </authorList>
    </citation>
    <scope>NUCLEOTIDE SEQUENCE [LARGE SCALE GENOMIC DNA]</scope>
    <source>
        <strain evidence="11 13">DW4/3-1</strain>
    </source>
</reference>
<accession>Q08TL6</accession>
<feature type="transmembrane region" description="Helical" evidence="9">
    <location>
        <begin position="345"/>
        <end position="367"/>
    </location>
</feature>
<dbReference type="KEGG" id="sur:STAUR_5358"/>
<feature type="transmembrane region" description="Helical" evidence="9">
    <location>
        <begin position="182"/>
        <end position="205"/>
    </location>
</feature>
<dbReference type="OrthoDB" id="5507225at2"/>
<dbReference type="Gene3D" id="1.25.40.10">
    <property type="entry name" value="Tetratricopeptide repeat domain"/>
    <property type="match status" value="1"/>
</dbReference>
<dbReference type="GO" id="GO:0009103">
    <property type="term" value="P:lipopolysaccharide biosynthetic process"/>
    <property type="evidence" value="ECO:0007669"/>
    <property type="project" value="UniProtKB-ARBA"/>
</dbReference>
<keyword evidence="2" id="KW-1003">Cell membrane</keyword>
<evidence type="ECO:0000256" key="2">
    <source>
        <dbReference type="ARBA" id="ARBA00022475"/>
    </source>
</evidence>
<evidence type="ECO:0000313" key="10">
    <source>
        <dbReference type="EMBL" id="ADO73129.1"/>
    </source>
</evidence>
<dbReference type="InterPro" id="IPR019734">
    <property type="entry name" value="TPR_rpt"/>
</dbReference>
<reference evidence="10 12" key="2">
    <citation type="journal article" date="2011" name="Mol. Biol. Evol.">
        <title>Comparative genomic analysis of fruiting body formation in Myxococcales.</title>
        <authorList>
            <person name="Huntley S."/>
            <person name="Hamann N."/>
            <person name="Wegener-Feldbrugge S."/>
            <person name="Treuner-Lange A."/>
            <person name="Kube M."/>
            <person name="Reinhardt R."/>
            <person name="Klages S."/>
            <person name="Muller R."/>
            <person name="Ronning C.M."/>
            <person name="Nierman W.C."/>
            <person name="Sogaard-Andersen L."/>
        </authorList>
    </citation>
    <scope>NUCLEOTIDE SEQUENCE [LARGE SCALE GENOMIC DNA]</scope>
    <source>
        <strain evidence="10 12">DW4/3-1</strain>
    </source>
</reference>
<keyword evidence="7 9" id="KW-0472">Membrane</keyword>
<dbReference type="GO" id="GO:0005886">
    <property type="term" value="C:plasma membrane"/>
    <property type="evidence" value="ECO:0007669"/>
    <property type="project" value="UniProtKB-SubCell"/>
</dbReference>
<dbReference type="Pfam" id="PF14559">
    <property type="entry name" value="TPR_19"/>
    <property type="match status" value="1"/>
</dbReference>
<dbReference type="Proteomes" id="UP000032702">
    <property type="component" value="Unassembled WGS sequence"/>
</dbReference>
<feature type="transmembrane region" description="Helical" evidence="9">
    <location>
        <begin position="106"/>
        <end position="127"/>
    </location>
</feature>
<dbReference type="EMBL" id="AAMD01000143">
    <property type="protein sequence ID" value="EAU63825.1"/>
    <property type="molecule type" value="Genomic_DNA"/>
</dbReference>
<evidence type="ECO:0000313" key="13">
    <source>
        <dbReference type="Proteomes" id="UP000032702"/>
    </source>
</evidence>
<evidence type="ECO:0000256" key="9">
    <source>
        <dbReference type="SAM" id="Phobius"/>
    </source>
</evidence>
<proteinExistence type="predicted"/>
<feature type="transmembrane region" description="Helical" evidence="9">
    <location>
        <begin position="134"/>
        <end position="152"/>
    </location>
</feature>
<dbReference type="GO" id="GO:0016763">
    <property type="term" value="F:pentosyltransferase activity"/>
    <property type="evidence" value="ECO:0007669"/>
    <property type="project" value="TreeGrafter"/>
</dbReference>
<dbReference type="InterPro" id="IPR050297">
    <property type="entry name" value="LipidA_mod_glycosyltrf_83"/>
</dbReference>
<feature type="transmembrane region" description="Helical" evidence="9">
    <location>
        <begin position="387"/>
        <end position="407"/>
    </location>
</feature>
<evidence type="ECO:0000256" key="7">
    <source>
        <dbReference type="ARBA" id="ARBA00023136"/>
    </source>
</evidence>
<dbReference type="InterPro" id="IPR011990">
    <property type="entry name" value="TPR-like_helical_dom_sf"/>
</dbReference>
<feature type="transmembrane region" description="Helical" evidence="9">
    <location>
        <begin position="158"/>
        <end position="175"/>
    </location>
</feature>
<dbReference type="HOGENOM" id="CLU_512614_0_0_7"/>
<keyword evidence="12" id="KW-1185">Reference proteome</keyword>
<dbReference type="eggNOG" id="COG1729">
    <property type="taxonomic scope" value="Bacteria"/>
</dbReference>
<comment type="subcellular location">
    <subcellularLocation>
        <location evidence="1">Cell membrane</location>
        <topology evidence="1">Multi-pass membrane protein</topology>
    </subcellularLocation>
</comment>
<keyword evidence="5 9" id="KW-0812">Transmembrane</keyword>
<evidence type="ECO:0000256" key="3">
    <source>
        <dbReference type="ARBA" id="ARBA00022676"/>
    </source>
</evidence>
<protein>
    <submittedName>
        <fullName evidence="11">Probable O-linked GlcNAc transferase-putative TPR-containing transmembrane protein</fullName>
    </submittedName>
    <submittedName>
        <fullName evidence="10">Tetratricopeptide repeat protein</fullName>
    </submittedName>
</protein>
<feature type="transmembrane region" description="Helical" evidence="9">
    <location>
        <begin position="217"/>
        <end position="237"/>
    </location>
</feature>
<evidence type="ECO:0000256" key="1">
    <source>
        <dbReference type="ARBA" id="ARBA00004651"/>
    </source>
</evidence>
<keyword evidence="6 9" id="KW-1133">Transmembrane helix</keyword>
<dbReference type="SUPFAM" id="SSF48452">
    <property type="entry name" value="TPR-like"/>
    <property type="match status" value="1"/>
</dbReference>
<feature type="transmembrane region" description="Helical" evidence="9">
    <location>
        <begin position="30"/>
        <end position="49"/>
    </location>
</feature>
<evidence type="ECO:0000256" key="8">
    <source>
        <dbReference type="PROSITE-ProRule" id="PRU00339"/>
    </source>
</evidence>
<sequence length="558" mass="59217">MERRLLMSGLPLGRPPLTGSARRSPLLSRLPLPVFVLAVALAVRGAYLLTAHGPAFDAPLVDADYYDSLGERLARGEGFPEGPFWQPPLYPAVLGGLYWLGGHSLWWPRLLQACLGAFTAALACGVARRISGRPGVGVLAGMLVALHGPLIFYDGELLATSLGTFLATAALWLALREPRSFWTALGCGACMGLGALTVAPLLLLLPPLAWALAQGRPVRAVLCGAVCAALVLCATAFNHARTGEWLLISANGGINLWLGNNADVDGAMAIRPGAAWETLVNEPARYGFHTPASQDAYFTRRALSWCGSQPLTCASNLLWKLRLLLMARELPRNEALAVVRSQSPVLWALTVSPGGVALPYALLWPLAAAGSVALWRQGRSGTVEARAALTVAGTALLLAAPSLLFFVSGRYRAPLAPVLCVLAALGLHALTSRAAPRGVPAAMALAVLGLSVWPMRLAVDAVDFEAELHYAVGGRRARLGDDVGAVEAWRQAVSRKPDSLEAGFNLGLALERLGRLDEAAHTYEALLRWHPDEARVHSRLAQVRNAVRHGPPASPVNP</sequence>
<keyword evidence="3" id="KW-0328">Glycosyltransferase</keyword>
<dbReference type="PROSITE" id="PS50005">
    <property type="entry name" value="TPR"/>
    <property type="match status" value="1"/>
</dbReference>
<evidence type="ECO:0000256" key="6">
    <source>
        <dbReference type="ARBA" id="ARBA00022989"/>
    </source>
</evidence>
<dbReference type="Proteomes" id="UP000001351">
    <property type="component" value="Chromosome"/>
</dbReference>
<evidence type="ECO:0000313" key="12">
    <source>
        <dbReference type="Proteomes" id="UP000001351"/>
    </source>
</evidence>
<evidence type="ECO:0000313" key="11">
    <source>
        <dbReference type="EMBL" id="EAU63825.1"/>
    </source>
</evidence>
<dbReference type="PANTHER" id="PTHR33908:SF11">
    <property type="entry name" value="MEMBRANE PROTEIN"/>
    <property type="match status" value="1"/>
</dbReference>
<evidence type="ECO:0000256" key="4">
    <source>
        <dbReference type="ARBA" id="ARBA00022679"/>
    </source>
</evidence>
<feature type="repeat" description="TPR" evidence="8">
    <location>
        <begin position="500"/>
        <end position="533"/>
    </location>
</feature>
<keyword evidence="4 11" id="KW-0808">Transferase</keyword>